<gene>
    <name evidence="2" type="ORF">CBP12_05595</name>
</gene>
<organism evidence="2 3">
    <name type="scientific">Oceanisphaera avium</name>
    <dbReference type="NCBI Taxonomy" id="1903694"/>
    <lineage>
        <taxon>Bacteria</taxon>
        <taxon>Pseudomonadati</taxon>
        <taxon>Pseudomonadota</taxon>
        <taxon>Gammaproteobacteria</taxon>
        <taxon>Aeromonadales</taxon>
        <taxon>Aeromonadaceae</taxon>
        <taxon>Oceanisphaera</taxon>
    </lineage>
</organism>
<protein>
    <recommendedName>
        <fullName evidence="4">TIGR03503 family protein</fullName>
    </recommendedName>
</protein>
<dbReference type="Proteomes" id="UP000243793">
    <property type="component" value="Chromosome"/>
</dbReference>
<reference evidence="3" key="1">
    <citation type="submission" date="2017-05" db="EMBL/GenBank/DDBJ databases">
        <authorList>
            <person name="Sung H."/>
        </authorList>
    </citation>
    <scope>NUCLEOTIDE SEQUENCE [LARGE SCALE GENOMIC DNA]</scope>
    <source>
        <strain evidence="3">AMac2203</strain>
    </source>
</reference>
<keyword evidence="3" id="KW-1185">Reference proteome</keyword>
<dbReference type="AlphaFoldDB" id="A0A1Y0CWS6"/>
<evidence type="ECO:0008006" key="4">
    <source>
        <dbReference type="Google" id="ProtNLM"/>
    </source>
</evidence>
<evidence type="ECO:0000313" key="2">
    <source>
        <dbReference type="EMBL" id="ART79688.1"/>
    </source>
</evidence>
<accession>A0A1Y0CWS6</accession>
<dbReference type="RefSeq" id="WP_086963560.1">
    <property type="nucleotide sequence ID" value="NZ_CP021376.1"/>
</dbReference>
<dbReference type="EMBL" id="CP021376">
    <property type="protein sequence ID" value="ART79688.1"/>
    <property type="molecule type" value="Genomic_DNA"/>
</dbReference>
<proteinExistence type="predicted"/>
<sequence>MAQRISHALLTLCLMLMAVASDASEQTSHWLSNTFRIDPSITTLTLLIEREPNSAPVVLIRPDGSKYYESDHPDTISWASTPDRDVITLRQPQPGPWQATGKVTNNRGITLVSEFELVVSPFAERLYQHEVLKLEAELRHLDTRLDANFYLKDLSLQAQLINMRIDPEAQFAPAPIVVGEFKDDGLGLDAIPNDGKLNAEVLLDILPGEYLFQTQISNQVLARTKEQTVLIYPAPLKVSFTKPDEAGNWSMNLAAQHELVPSSLVVTGELVTPRNSAFL</sequence>
<name>A0A1Y0CWS6_9GAMM</name>
<dbReference type="OrthoDB" id="798937at2"/>
<keyword evidence="1" id="KW-0732">Signal</keyword>
<feature type="chain" id="PRO_5012643414" description="TIGR03503 family protein" evidence="1">
    <location>
        <begin position="24"/>
        <end position="279"/>
    </location>
</feature>
<feature type="signal peptide" evidence="1">
    <location>
        <begin position="1"/>
        <end position="23"/>
    </location>
</feature>
<evidence type="ECO:0000256" key="1">
    <source>
        <dbReference type="SAM" id="SignalP"/>
    </source>
</evidence>
<evidence type="ECO:0000313" key="3">
    <source>
        <dbReference type="Proteomes" id="UP000243793"/>
    </source>
</evidence>
<dbReference type="KEGG" id="ocm:CBP12_05595"/>